<dbReference type="Pfam" id="PF01979">
    <property type="entry name" value="Amidohydro_1"/>
    <property type="match status" value="1"/>
</dbReference>
<feature type="binding site" evidence="7">
    <location>
        <position position="198"/>
    </location>
    <ligand>
        <name>Zn(2+)</name>
        <dbReference type="ChEBI" id="CHEBI:29105"/>
    </ligand>
</feature>
<dbReference type="PANTHER" id="PTHR11113">
    <property type="entry name" value="N-ACETYLGLUCOSAMINE-6-PHOSPHATE DEACETYLASE"/>
    <property type="match status" value="1"/>
</dbReference>
<reference evidence="10" key="1">
    <citation type="submission" date="2014-11" db="EMBL/GenBank/DDBJ databases">
        <authorList>
            <person name="Wibberg D."/>
        </authorList>
    </citation>
    <scope>NUCLEOTIDE SEQUENCE [LARGE SCALE GENOMIC DNA]</scope>
    <source>
        <strain evidence="10">L3</strain>
    </source>
</reference>
<keyword evidence="3 5" id="KW-0378">Hydrolase</keyword>
<evidence type="ECO:0000256" key="6">
    <source>
        <dbReference type="PIRSR" id="PIRSR038994-1"/>
    </source>
</evidence>
<accession>A0A0C7NSM9</accession>
<dbReference type="STRING" id="1006576.DTL3_1521"/>
<dbReference type="OrthoDB" id="9776488at2"/>
<dbReference type="SUPFAM" id="SSF51556">
    <property type="entry name" value="Metallo-dependent hydrolases"/>
    <property type="match status" value="1"/>
</dbReference>
<dbReference type="HOGENOM" id="CLU_032482_2_1_0"/>
<dbReference type="Gene3D" id="3.20.20.140">
    <property type="entry name" value="Metal-dependent hydrolases"/>
    <property type="match status" value="1"/>
</dbReference>
<organism evidence="9 10">
    <name type="scientific">Defluviitoga tunisiensis</name>
    <dbReference type="NCBI Taxonomy" id="1006576"/>
    <lineage>
        <taxon>Bacteria</taxon>
        <taxon>Thermotogati</taxon>
        <taxon>Thermotogota</taxon>
        <taxon>Thermotogae</taxon>
        <taxon>Petrotogales</taxon>
        <taxon>Petrotogaceae</taxon>
        <taxon>Defluviitoga</taxon>
    </lineage>
</organism>
<dbReference type="KEGG" id="dtn:DTL3_1521"/>
<sequence length="361" mass="40533">MKLERVLIVDPIKGEFTGDIEINNKIISKVTLKGYNDYKYIVMPGFVDVHTHGQKGINVMNASNKDFKIWAENNFAYGVTSFFPSTVSASKEQILNVLMNSKDVGLSIEGIHLEGPFINLEKKGAQNPEYIRNPTIQEIEEIINEQVKLITMAPEIDNFYDVIDYLKEKRVVISLGHSSGGFEHFKRAFQSGVNRITHFSNALTPLHHRNIGGTGSALYLDFYLEMICDGIHLSPEFVDLTYKIKGPDKIILITDSFEGAALEDGYYTLGGLEVTVRDRKAFLADGTIASSTLVFNEGVKNFKSFTNCSLQELAKVSSYNALRNLYIFNKGRIETGYIANLVVLNNNLDLVQTIFEGKRVY</sequence>
<evidence type="ECO:0000256" key="4">
    <source>
        <dbReference type="ARBA" id="ARBA00023277"/>
    </source>
</evidence>
<keyword evidence="4 5" id="KW-0119">Carbohydrate metabolism</keyword>
<comment type="cofactor">
    <cofactor evidence="7">
        <name>a divalent metal cation</name>
        <dbReference type="ChEBI" id="CHEBI:60240"/>
    </cofactor>
    <text evidence="7">Binds 1 divalent metal cation per subunit.</text>
</comment>
<dbReference type="RefSeq" id="WP_045088189.1">
    <property type="nucleotide sequence ID" value="NZ_LN824141.1"/>
</dbReference>
<feature type="active site" description="Proton donor/acceptor" evidence="6">
    <location>
        <position position="255"/>
    </location>
</feature>
<dbReference type="InterPro" id="IPR011059">
    <property type="entry name" value="Metal-dep_hydrolase_composite"/>
</dbReference>
<evidence type="ECO:0000313" key="9">
    <source>
        <dbReference type="EMBL" id="CEP78812.1"/>
    </source>
</evidence>
<evidence type="ECO:0000256" key="2">
    <source>
        <dbReference type="ARBA" id="ARBA00022723"/>
    </source>
</evidence>
<protein>
    <submittedName>
        <fullName evidence="9">N-acetylglucosamine-6-phosphate deacetylase</fullName>
        <ecNumber evidence="9">3.5.1.25</ecNumber>
    </submittedName>
</protein>
<dbReference type="CDD" id="cd00854">
    <property type="entry name" value="NagA"/>
    <property type="match status" value="1"/>
</dbReference>
<dbReference type="GO" id="GO:0046872">
    <property type="term" value="F:metal ion binding"/>
    <property type="evidence" value="ECO:0007669"/>
    <property type="project" value="UniProtKB-KW"/>
</dbReference>
<dbReference type="Gene3D" id="2.30.40.10">
    <property type="entry name" value="Urease, subunit C, domain 1"/>
    <property type="match status" value="1"/>
</dbReference>
<dbReference type="InterPro" id="IPR003764">
    <property type="entry name" value="GlcNAc_6-P_deAcase"/>
</dbReference>
<keyword evidence="10" id="KW-1185">Reference proteome</keyword>
<dbReference type="EC" id="3.5.1.25" evidence="9"/>
<dbReference type="AlphaFoldDB" id="A0A0C7NSM9"/>
<evidence type="ECO:0000259" key="8">
    <source>
        <dbReference type="Pfam" id="PF01979"/>
    </source>
</evidence>
<feature type="domain" description="Amidohydrolase-related" evidence="8">
    <location>
        <begin position="41"/>
        <end position="360"/>
    </location>
</feature>
<dbReference type="GO" id="GO:0006046">
    <property type="term" value="P:N-acetylglucosamine catabolic process"/>
    <property type="evidence" value="ECO:0007669"/>
    <property type="project" value="TreeGrafter"/>
</dbReference>
<keyword evidence="2 7" id="KW-0479">Metal-binding</keyword>
<feature type="binding site" evidence="7">
    <location>
        <position position="114"/>
    </location>
    <ligand>
        <name>Zn(2+)</name>
        <dbReference type="ChEBI" id="CHEBI:29105"/>
    </ligand>
</feature>
<evidence type="ECO:0000256" key="5">
    <source>
        <dbReference type="PIRNR" id="PIRNR038994"/>
    </source>
</evidence>
<dbReference type="InterPro" id="IPR032466">
    <property type="entry name" value="Metal_Hydrolase"/>
</dbReference>
<name>A0A0C7NSM9_DEFTU</name>
<dbReference type="InterPro" id="IPR006680">
    <property type="entry name" value="Amidohydro-rel"/>
</dbReference>
<dbReference type="SUPFAM" id="SSF51338">
    <property type="entry name" value="Composite domain of metallo-dependent hydrolases"/>
    <property type="match status" value="1"/>
</dbReference>
<evidence type="ECO:0000313" key="10">
    <source>
        <dbReference type="Proteomes" id="UP000032809"/>
    </source>
</evidence>
<dbReference type="NCBIfam" id="TIGR00221">
    <property type="entry name" value="nagA"/>
    <property type="match status" value="1"/>
</dbReference>
<gene>
    <name evidence="9" type="primary">nagA</name>
    <name evidence="9" type="ORF">DTL3_1521</name>
</gene>
<dbReference type="PANTHER" id="PTHR11113:SF14">
    <property type="entry name" value="N-ACETYLGLUCOSAMINE-6-PHOSPHATE DEACETYLASE"/>
    <property type="match status" value="1"/>
</dbReference>
<evidence type="ECO:0000256" key="3">
    <source>
        <dbReference type="ARBA" id="ARBA00022801"/>
    </source>
</evidence>
<dbReference type="EMBL" id="LN824141">
    <property type="protein sequence ID" value="CEP78812.1"/>
    <property type="molecule type" value="Genomic_DNA"/>
</dbReference>
<feature type="binding site" evidence="7">
    <location>
        <position position="177"/>
    </location>
    <ligand>
        <name>Zn(2+)</name>
        <dbReference type="ChEBI" id="CHEBI:29105"/>
    </ligand>
</feature>
<evidence type="ECO:0000256" key="1">
    <source>
        <dbReference type="ARBA" id="ARBA00010716"/>
    </source>
</evidence>
<dbReference type="PATRIC" id="fig|1006576.9.peg.1518"/>
<evidence type="ECO:0000256" key="7">
    <source>
        <dbReference type="PIRSR" id="PIRSR038994-3"/>
    </source>
</evidence>
<dbReference type="Proteomes" id="UP000032809">
    <property type="component" value="Chromosome I"/>
</dbReference>
<comment type="similarity">
    <text evidence="1 5">Belongs to the metallo-dependent hydrolases superfamily. NagA family.</text>
</comment>
<dbReference type="GO" id="GO:0008448">
    <property type="term" value="F:N-acetylglucosamine-6-phosphate deacetylase activity"/>
    <property type="evidence" value="ECO:0007669"/>
    <property type="project" value="UniProtKB-EC"/>
</dbReference>
<proteinExistence type="inferred from homology"/>
<dbReference type="PIRSF" id="PIRSF038994">
    <property type="entry name" value="NagA"/>
    <property type="match status" value="1"/>
</dbReference>